<dbReference type="GO" id="GO:0036159">
    <property type="term" value="P:inner dynein arm assembly"/>
    <property type="evidence" value="ECO:0007669"/>
    <property type="project" value="TreeGrafter"/>
</dbReference>
<evidence type="ECO:0000256" key="1">
    <source>
        <dbReference type="ARBA" id="ARBA00022490"/>
    </source>
</evidence>
<dbReference type="AlphaFoldDB" id="A0AAV7XPA2"/>
<dbReference type="GO" id="GO:0045504">
    <property type="term" value="F:dynein heavy chain binding"/>
    <property type="evidence" value="ECO:0007669"/>
    <property type="project" value="TreeGrafter"/>
</dbReference>
<dbReference type="PANTHER" id="PTHR12442:SF5">
    <property type="entry name" value="DYNEIN AXONEMAL INTERMEDIATE CHAIN 3"/>
    <property type="match status" value="1"/>
</dbReference>
<dbReference type="GO" id="GO:0045503">
    <property type="term" value="F:dynein light chain binding"/>
    <property type="evidence" value="ECO:0007669"/>
    <property type="project" value="TreeGrafter"/>
</dbReference>
<evidence type="ECO:0000256" key="2">
    <source>
        <dbReference type="ARBA" id="ARBA00022574"/>
    </source>
</evidence>
<dbReference type="GO" id="GO:0036156">
    <property type="term" value="C:inner dynein arm"/>
    <property type="evidence" value="ECO:0007669"/>
    <property type="project" value="TreeGrafter"/>
</dbReference>
<accession>A0AAV7XPA2</accession>
<dbReference type="EMBL" id="JAPTSV010000006">
    <property type="protein sequence ID" value="KAJ1526712.1"/>
    <property type="molecule type" value="Genomic_DNA"/>
</dbReference>
<sequence length="1092" mass="125761">MATTPIGSDHGGGSGMGISVPGVMRVTLSPDTQHHLCCVVGKDVTAESPWVFVDKSLIDDNMDLHSESTDFLPVREDISDFKTPKVLLGYDALADADNQFYICVTETAQNAVVQILQQMQEDQQKWLQNALEKPAKPWKSLGSEQEVDLFTVKESRPLMQMQIETTIKDLRAPCNFTNRDVDDVPDGYFQFPHRDDVPEHITRLRVDKGVQISLEKVHVEAQTEPGIPDNSWTQYEYSVDTDKPIEDEAVEQSLAKFLQGVQNEVCEALHYNELMDLHRDDYGRLVRYEEDTETSQSVQFNEFMSFTDMKHCQGKIVSCAAFHPTWSGIVALSYVDHIKSEISEEVENADEITRNVYAMHPILIWSFVDAFRPKLILDCPRKVQALAFAPQNGNVLVAGLANGQIAIYDLEGRIERVEKETKMTSDQVKYHTAMNNLMEWMKSTIRIEYIKPTAVSAIDGSHVDMVTQIMWLHPSWEINASGQFVACADDRQSLQLVSSSVDGSILFWNVDPHAVSIPGVTRKRRTSKRPSGLKTEKSPFFNFNRKLKPVFRLELQTPDDKRLSFPMCMSFYTQPIVYEEDIEYGSKLTQAQRENMTTRFRFKPVHPPPEVHPQNNSMMIGTVNGCVLGIEWEGTEENVADFVLARMCSSILKNECHASPVFCMKRNPFIKDLYLSVGIKKFAIWSSKLGMTPLLWRYIEDTYYTDASWSLQRPSMLQLVRRDGTIEVWDFLTRSDTYVLTQSISGKTLTGIDAHTQYLPNNIVGIADYNGSYRLFFIPSQYQESDVASDIEQMEKFVDREKERRKSMVLWEARWREKNSAHTKQLREKKELENRKELELQEGERNVEEEKRRREETELEHIQRNRKIIEQLKEKEPHKHIAKIAALEQRWQDTRRSHMVRMLLDKKKLEKSELERKRGPFIAAKEASHLKKMKLARVLHQGPAIFRETVKMLFPEVSKVSLHKSTKSEPVSVVEDMDETFVERYYEIEKLALEQLHPTTLEHTFNWKNSVQEGRSRREVLDTSLFHQTARMARAEERREYRRLHRNSEMRHEDEKKKAKARAKVGFVSSSLSLVPGGSELDIAGGDLGAMG</sequence>
<dbReference type="SUPFAM" id="SSF50978">
    <property type="entry name" value="WD40 repeat-like"/>
    <property type="match status" value="1"/>
</dbReference>
<keyword evidence="4" id="KW-0175">Coiled coil</keyword>
<keyword evidence="2" id="KW-0853">WD repeat</keyword>
<feature type="coiled-coil region" evidence="4">
    <location>
        <begin position="822"/>
        <end position="872"/>
    </location>
</feature>
<keyword evidence="1" id="KW-0963">Cytoplasm</keyword>
<dbReference type="Proteomes" id="UP001075354">
    <property type="component" value="Chromosome 6"/>
</dbReference>
<comment type="caution">
    <text evidence="5">The sequence shown here is derived from an EMBL/GenBank/DDBJ whole genome shotgun (WGS) entry which is preliminary data.</text>
</comment>
<reference evidence="5" key="1">
    <citation type="submission" date="2022-12" db="EMBL/GenBank/DDBJ databases">
        <title>Chromosome-level genome assembly of the bean flower thrips Megalurothrips usitatus.</title>
        <authorList>
            <person name="Ma L."/>
            <person name="Liu Q."/>
            <person name="Li H."/>
            <person name="Cai W."/>
        </authorList>
    </citation>
    <scope>NUCLEOTIDE SEQUENCE</scope>
    <source>
        <strain evidence="5">Cailab_2022a</strain>
    </source>
</reference>
<keyword evidence="3" id="KW-0677">Repeat</keyword>
<evidence type="ECO:0000256" key="4">
    <source>
        <dbReference type="SAM" id="Coils"/>
    </source>
</evidence>
<dbReference type="GO" id="GO:0060294">
    <property type="term" value="P:cilium movement involved in cell motility"/>
    <property type="evidence" value="ECO:0007669"/>
    <property type="project" value="TreeGrafter"/>
</dbReference>
<protein>
    <recommendedName>
        <fullName evidence="7">WD repeat-containing protein 63</fullName>
    </recommendedName>
</protein>
<evidence type="ECO:0000256" key="3">
    <source>
        <dbReference type="ARBA" id="ARBA00022737"/>
    </source>
</evidence>
<proteinExistence type="predicted"/>
<evidence type="ECO:0000313" key="5">
    <source>
        <dbReference type="EMBL" id="KAJ1526712.1"/>
    </source>
</evidence>
<dbReference type="InterPro" id="IPR036322">
    <property type="entry name" value="WD40_repeat_dom_sf"/>
</dbReference>
<dbReference type="PANTHER" id="PTHR12442">
    <property type="entry name" value="DYNEIN INTERMEDIATE CHAIN"/>
    <property type="match status" value="1"/>
</dbReference>
<dbReference type="InterPro" id="IPR050687">
    <property type="entry name" value="Dynein_IC"/>
</dbReference>
<evidence type="ECO:0000313" key="6">
    <source>
        <dbReference type="Proteomes" id="UP001075354"/>
    </source>
</evidence>
<organism evidence="5 6">
    <name type="scientific">Megalurothrips usitatus</name>
    <name type="common">bean blossom thrips</name>
    <dbReference type="NCBI Taxonomy" id="439358"/>
    <lineage>
        <taxon>Eukaryota</taxon>
        <taxon>Metazoa</taxon>
        <taxon>Ecdysozoa</taxon>
        <taxon>Arthropoda</taxon>
        <taxon>Hexapoda</taxon>
        <taxon>Insecta</taxon>
        <taxon>Pterygota</taxon>
        <taxon>Neoptera</taxon>
        <taxon>Paraneoptera</taxon>
        <taxon>Thysanoptera</taxon>
        <taxon>Terebrantia</taxon>
        <taxon>Thripoidea</taxon>
        <taxon>Thripidae</taxon>
        <taxon>Megalurothrips</taxon>
    </lineage>
</organism>
<evidence type="ECO:0008006" key="7">
    <source>
        <dbReference type="Google" id="ProtNLM"/>
    </source>
</evidence>
<dbReference type="Gene3D" id="2.130.10.10">
    <property type="entry name" value="YVTN repeat-like/Quinoprotein amine dehydrogenase"/>
    <property type="match status" value="1"/>
</dbReference>
<name>A0AAV7XPA2_9NEOP</name>
<keyword evidence="6" id="KW-1185">Reference proteome</keyword>
<gene>
    <name evidence="5" type="ORF">ONE63_008292</name>
</gene>
<dbReference type="InterPro" id="IPR015943">
    <property type="entry name" value="WD40/YVTN_repeat-like_dom_sf"/>
</dbReference>